<reference evidence="3" key="2">
    <citation type="submission" date="2015-01" db="EMBL/GenBank/DDBJ databases">
        <title>Evolutionary Origins and Diversification of the Mycorrhizal Mutualists.</title>
        <authorList>
            <consortium name="DOE Joint Genome Institute"/>
            <consortium name="Mycorrhizal Genomics Consortium"/>
            <person name="Kohler A."/>
            <person name="Kuo A."/>
            <person name="Nagy L.G."/>
            <person name="Floudas D."/>
            <person name="Copeland A."/>
            <person name="Barry K.W."/>
            <person name="Cichocki N."/>
            <person name="Veneault-Fourrey C."/>
            <person name="LaButti K."/>
            <person name="Lindquist E.A."/>
            <person name="Lipzen A."/>
            <person name="Lundell T."/>
            <person name="Morin E."/>
            <person name="Murat C."/>
            <person name="Riley R."/>
            <person name="Ohm R."/>
            <person name="Sun H."/>
            <person name="Tunlid A."/>
            <person name="Henrissat B."/>
            <person name="Grigoriev I.V."/>
            <person name="Hibbett D.S."/>
            <person name="Martin F."/>
        </authorList>
    </citation>
    <scope>NUCLEOTIDE SEQUENCE [LARGE SCALE GENOMIC DNA]</scope>
    <source>
        <strain evidence="3">Zn</strain>
    </source>
</reference>
<evidence type="ECO:0000313" key="3">
    <source>
        <dbReference type="Proteomes" id="UP000054321"/>
    </source>
</evidence>
<dbReference type="Pfam" id="PF26639">
    <property type="entry name" value="Het-6_barrel"/>
    <property type="match status" value="1"/>
</dbReference>
<accession>A0A0C3HMI9</accession>
<dbReference type="Proteomes" id="UP000054321">
    <property type="component" value="Unassembled WGS sequence"/>
</dbReference>
<dbReference type="STRING" id="913774.A0A0C3HMI9"/>
<dbReference type="InParanoid" id="A0A0C3HMI9"/>
<dbReference type="PANTHER" id="PTHR24148:SF73">
    <property type="entry name" value="HET DOMAIN PROTEIN (AFU_ORTHOLOGUE AFUA_8G01020)"/>
    <property type="match status" value="1"/>
</dbReference>
<dbReference type="OrthoDB" id="2157530at2759"/>
<sequence>MEHSEIDEGLKPMDLKSDIGLSTDTYINLIDPKSGVTAGQEQSEVPKLSISVSPFKYEALPTKTSFRLLNLEMNHSTEPNAELTYSLRTYDLGDAPSFRALSYTWGPPYRNPITGEIDADLDNARYISCNASKFHITNNLFDALRALKENKVIGWLWVDALCINQEDIEERELQVSLMGQIYSSAAEVIVWLGPPRFGLDDFVWATTEFLTALSTVGQRLQASGKSPTELYKTSNLGDPGFHSTLGIAHPVPRLIRLAQFCASCRWFSRAWIIQEVLLARQVRAISGHVELSLSRLGELAWILRSTGWGPLISQVISKRNNIKGFAWLEEPLRWHVVMNASRPNIENIIHSETLHDEAAFQWLQNTLSLSRVAKCQDKRDHIYSILGLAGRYFINKPITHYIKPSYKITLENLLTLVAIRLFEHSRYIGDVLSDVGECSEDNDSIKLPSWVPNYCFPLSKSQPLTTLGVDTAFDAALCSKSGRSERALSMTAMTCLGAAFATVQEVHKFETAKTSGVRSLLQFCLSMPPQVNGPRRLEVFWRTFIADTTSMGHRPAPSSTEKAFLAHTKVLFVQWVLESTDSNKDIDPNAALEELNSILDKLGFSDVPDAQLTVKDLKDHYNLLKLQRSLHGDEQKVVTEEINNMVKESFPYAHAEGRVSQGRELFITEQGFLGLGPRTIRKGDQVWLLRDSRLPFVLRPLAETSDFTLVGECYIHGFMHGEMLDGCWGLKEKIRPVTIV</sequence>
<dbReference type="PANTHER" id="PTHR24148">
    <property type="entry name" value="ANKYRIN REPEAT DOMAIN-CONTAINING PROTEIN 39 HOMOLOG-RELATED"/>
    <property type="match status" value="1"/>
</dbReference>
<evidence type="ECO:0000259" key="1">
    <source>
        <dbReference type="Pfam" id="PF06985"/>
    </source>
</evidence>
<dbReference type="InterPro" id="IPR052895">
    <property type="entry name" value="HetReg/Transcr_Mod"/>
</dbReference>
<dbReference type="Pfam" id="PF06985">
    <property type="entry name" value="HET"/>
    <property type="match status" value="1"/>
</dbReference>
<gene>
    <name evidence="2" type="ORF">OIDMADRAFT_177697</name>
</gene>
<dbReference type="InterPro" id="IPR010730">
    <property type="entry name" value="HET"/>
</dbReference>
<dbReference type="HOGENOM" id="CLU_004184_7_0_1"/>
<proteinExistence type="predicted"/>
<dbReference type="AlphaFoldDB" id="A0A0C3HMI9"/>
<name>A0A0C3HMI9_OIDMZ</name>
<organism evidence="2 3">
    <name type="scientific">Oidiodendron maius (strain Zn)</name>
    <dbReference type="NCBI Taxonomy" id="913774"/>
    <lineage>
        <taxon>Eukaryota</taxon>
        <taxon>Fungi</taxon>
        <taxon>Dikarya</taxon>
        <taxon>Ascomycota</taxon>
        <taxon>Pezizomycotina</taxon>
        <taxon>Leotiomycetes</taxon>
        <taxon>Leotiomycetes incertae sedis</taxon>
        <taxon>Myxotrichaceae</taxon>
        <taxon>Oidiodendron</taxon>
    </lineage>
</organism>
<protein>
    <recommendedName>
        <fullName evidence="1">Heterokaryon incompatibility domain-containing protein</fullName>
    </recommendedName>
</protein>
<feature type="domain" description="Heterokaryon incompatibility" evidence="1">
    <location>
        <begin position="98"/>
        <end position="275"/>
    </location>
</feature>
<reference evidence="2 3" key="1">
    <citation type="submission" date="2014-04" db="EMBL/GenBank/DDBJ databases">
        <authorList>
            <consortium name="DOE Joint Genome Institute"/>
            <person name="Kuo A."/>
            <person name="Martino E."/>
            <person name="Perotto S."/>
            <person name="Kohler A."/>
            <person name="Nagy L.G."/>
            <person name="Floudas D."/>
            <person name="Copeland A."/>
            <person name="Barry K.W."/>
            <person name="Cichocki N."/>
            <person name="Veneault-Fourrey C."/>
            <person name="LaButti K."/>
            <person name="Lindquist E.A."/>
            <person name="Lipzen A."/>
            <person name="Lundell T."/>
            <person name="Morin E."/>
            <person name="Murat C."/>
            <person name="Sun H."/>
            <person name="Tunlid A."/>
            <person name="Henrissat B."/>
            <person name="Grigoriev I.V."/>
            <person name="Hibbett D.S."/>
            <person name="Martin F."/>
            <person name="Nordberg H.P."/>
            <person name="Cantor M.N."/>
            <person name="Hua S.X."/>
        </authorList>
    </citation>
    <scope>NUCLEOTIDE SEQUENCE [LARGE SCALE GENOMIC DNA]</scope>
    <source>
        <strain evidence="2 3">Zn</strain>
    </source>
</reference>
<dbReference type="EMBL" id="KN832873">
    <property type="protein sequence ID" value="KIN03547.1"/>
    <property type="molecule type" value="Genomic_DNA"/>
</dbReference>
<keyword evidence="3" id="KW-1185">Reference proteome</keyword>
<evidence type="ECO:0000313" key="2">
    <source>
        <dbReference type="EMBL" id="KIN03547.1"/>
    </source>
</evidence>